<dbReference type="AlphaFoldDB" id="A0A8J3CIF8"/>
<name>A0A8J3CIF8_9PSEU</name>
<dbReference type="InterPro" id="IPR038740">
    <property type="entry name" value="BioF2-like_GNAT_dom"/>
</dbReference>
<dbReference type="Pfam" id="PF13480">
    <property type="entry name" value="Acetyltransf_6"/>
    <property type="match status" value="1"/>
</dbReference>
<evidence type="ECO:0000313" key="2">
    <source>
        <dbReference type="EMBL" id="GGM71695.1"/>
    </source>
</evidence>
<protein>
    <recommendedName>
        <fullName evidence="1">BioF2-like acetyltransferase domain-containing protein</fullName>
    </recommendedName>
</protein>
<dbReference type="InterPro" id="IPR016181">
    <property type="entry name" value="Acyl_CoA_acyltransferase"/>
</dbReference>
<organism evidence="2 3">
    <name type="scientific">Longimycelium tulufanense</name>
    <dbReference type="NCBI Taxonomy" id="907463"/>
    <lineage>
        <taxon>Bacteria</taxon>
        <taxon>Bacillati</taxon>
        <taxon>Actinomycetota</taxon>
        <taxon>Actinomycetes</taxon>
        <taxon>Pseudonocardiales</taxon>
        <taxon>Pseudonocardiaceae</taxon>
        <taxon>Longimycelium</taxon>
    </lineage>
</organism>
<evidence type="ECO:0000313" key="3">
    <source>
        <dbReference type="Proteomes" id="UP000637578"/>
    </source>
</evidence>
<evidence type="ECO:0000259" key="1">
    <source>
        <dbReference type="Pfam" id="PF13480"/>
    </source>
</evidence>
<sequence>MTSPAPREVWRSLADSDPHTMPTQTPEWLDAVCDGGRYTDVSQLYEWPDGHRILVPLVRKRGVPPRLAVHGSWPVGWDIGGVLCAGGRISKEQAEAVVARLAGQSLRPTYFRPHPIHDDVWSAIIPTSARRNPRLVQTIDLRGGIDVVWKGFSDSKRKQIRRARRAELTVECDSTGRLLPVFERLYRRSVDRWAEQGRGPSWLTRLRVNRKYPSRRFQAVPRHLGSTCQVWVLWHKGNPATAMITLSHGAYTYAWHSAMDKNVSGPVHGQTYLHALAIERACEEGREFFHLGDTYPGTGVTRFKSTFGPIDYCSAGYWLPPSGPSMQPTR</sequence>
<comment type="caution">
    <text evidence="2">The sequence shown here is derived from an EMBL/GenBank/DDBJ whole genome shotgun (WGS) entry which is preliminary data.</text>
</comment>
<feature type="domain" description="BioF2-like acetyltransferase" evidence="1">
    <location>
        <begin position="157"/>
        <end position="304"/>
    </location>
</feature>
<dbReference type="SUPFAM" id="SSF55729">
    <property type="entry name" value="Acyl-CoA N-acyltransferases (Nat)"/>
    <property type="match status" value="1"/>
</dbReference>
<gene>
    <name evidence="2" type="ORF">GCM10012275_47730</name>
</gene>
<keyword evidence="3" id="KW-1185">Reference proteome</keyword>
<proteinExistence type="predicted"/>
<reference evidence="2" key="1">
    <citation type="journal article" date="2014" name="Int. J. Syst. Evol. Microbiol.">
        <title>Complete genome sequence of Corynebacterium casei LMG S-19264T (=DSM 44701T), isolated from a smear-ripened cheese.</title>
        <authorList>
            <consortium name="US DOE Joint Genome Institute (JGI-PGF)"/>
            <person name="Walter F."/>
            <person name="Albersmeier A."/>
            <person name="Kalinowski J."/>
            <person name="Ruckert C."/>
        </authorList>
    </citation>
    <scope>NUCLEOTIDE SEQUENCE</scope>
    <source>
        <strain evidence="2">CGMCC 4.5737</strain>
    </source>
</reference>
<dbReference type="Proteomes" id="UP000637578">
    <property type="component" value="Unassembled WGS sequence"/>
</dbReference>
<dbReference type="Gene3D" id="3.40.630.30">
    <property type="match status" value="1"/>
</dbReference>
<accession>A0A8J3CIF8</accession>
<reference evidence="2" key="2">
    <citation type="submission" date="2020-09" db="EMBL/GenBank/DDBJ databases">
        <authorList>
            <person name="Sun Q."/>
            <person name="Zhou Y."/>
        </authorList>
    </citation>
    <scope>NUCLEOTIDE SEQUENCE</scope>
    <source>
        <strain evidence="2">CGMCC 4.5737</strain>
    </source>
</reference>
<dbReference type="EMBL" id="BMMK01000027">
    <property type="protein sequence ID" value="GGM71695.1"/>
    <property type="molecule type" value="Genomic_DNA"/>
</dbReference>